<dbReference type="HOGENOM" id="CLU_689763_0_0_1"/>
<keyword evidence="2" id="KW-1185">Reference proteome</keyword>
<gene>
    <name evidence="1" type="ORF">GSPATT00014690001</name>
</gene>
<dbReference type="AlphaFoldDB" id="A0D9P2"/>
<dbReference type="InParanoid" id="A0D9P2"/>
<proteinExistence type="predicted"/>
<evidence type="ECO:0000313" key="1">
    <source>
        <dbReference type="EMBL" id="CAK79759.1"/>
    </source>
</evidence>
<dbReference type="Proteomes" id="UP000000600">
    <property type="component" value="Unassembled WGS sequence"/>
</dbReference>
<protein>
    <submittedName>
        <fullName evidence="1">Uncharacterized protein</fullName>
    </submittedName>
</protein>
<evidence type="ECO:0000313" key="2">
    <source>
        <dbReference type="Proteomes" id="UP000000600"/>
    </source>
</evidence>
<dbReference type="RefSeq" id="XP_001447156.1">
    <property type="nucleotide sequence ID" value="XM_001447119.1"/>
</dbReference>
<name>A0D9P2_PARTE</name>
<sequence>MTSSQNNESFINIHGTPLLSKAIQDIQSLNLNRFEFMQMFLMLNWIKQTIVKEINVQYLLILQAHTIFRLYKILKYSKILVVQGVDILEAIHNRIVDVDACNLQNEIFLQMVFIKDLQYNQHYLTSTERNSQKIYSKQLATHSSSQNMMTILEILVSCFLNQTIYLINGIYESIIKSVPLWQKRKMKQESISESPVVYKYKYLGIDIDYNGSTLPHVIIQQQKLIFQTINLVPSQMLLNSPKGWLPHIHLKINHCQIKKQNLGRNHSNKFRFPPNTPDIFVRCSLTTYQSSIKDDLIVTLKKKKTEEQINNGKAYLRWLYISSNQNQKQLLILNFYSSLLDLNPPNMIQDVLSNTFNQSSFHYKDSLMLELFTKPETEQSSLNKKNLRIQTNMLRKNYRN</sequence>
<reference evidence="1 2" key="1">
    <citation type="journal article" date="2006" name="Nature">
        <title>Global trends of whole-genome duplications revealed by the ciliate Paramecium tetraurelia.</title>
        <authorList>
            <consortium name="Genoscope"/>
            <person name="Aury J.-M."/>
            <person name="Jaillon O."/>
            <person name="Duret L."/>
            <person name="Noel B."/>
            <person name="Jubin C."/>
            <person name="Porcel B.M."/>
            <person name="Segurens B."/>
            <person name="Daubin V."/>
            <person name="Anthouard V."/>
            <person name="Aiach N."/>
            <person name="Arnaiz O."/>
            <person name="Billaut A."/>
            <person name="Beisson J."/>
            <person name="Blanc I."/>
            <person name="Bouhouche K."/>
            <person name="Camara F."/>
            <person name="Duharcourt S."/>
            <person name="Guigo R."/>
            <person name="Gogendeau D."/>
            <person name="Katinka M."/>
            <person name="Keller A.-M."/>
            <person name="Kissmehl R."/>
            <person name="Klotz C."/>
            <person name="Koll F."/>
            <person name="Le Moue A."/>
            <person name="Lepere C."/>
            <person name="Malinsky S."/>
            <person name="Nowacki M."/>
            <person name="Nowak J.K."/>
            <person name="Plattner H."/>
            <person name="Poulain J."/>
            <person name="Ruiz F."/>
            <person name="Serrano V."/>
            <person name="Zagulski M."/>
            <person name="Dessen P."/>
            <person name="Betermier M."/>
            <person name="Weissenbach J."/>
            <person name="Scarpelli C."/>
            <person name="Schachter V."/>
            <person name="Sperling L."/>
            <person name="Meyer E."/>
            <person name="Cohen J."/>
            <person name="Wincker P."/>
        </authorList>
    </citation>
    <scope>NUCLEOTIDE SEQUENCE [LARGE SCALE GENOMIC DNA]</scope>
    <source>
        <strain evidence="1 2">Stock d4-2</strain>
    </source>
</reference>
<dbReference type="GeneID" id="5032941"/>
<organism evidence="1 2">
    <name type="scientific">Paramecium tetraurelia</name>
    <dbReference type="NCBI Taxonomy" id="5888"/>
    <lineage>
        <taxon>Eukaryota</taxon>
        <taxon>Sar</taxon>
        <taxon>Alveolata</taxon>
        <taxon>Ciliophora</taxon>
        <taxon>Intramacronucleata</taxon>
        <taxon>Oligohymenophorea</taxon>
        <taxon>Peniculida</taxon>
        <taxon>Parameciidae</taxon>
        <taxon>Paramecium</taxon>
    </lineage>
</organism>
<accession>A0D9P2</accession>
<dbReference type="KEGG" id="ptm:GSPATT00014690001"/>
<dbReference type="EMBL" id="CT868341">
    <property type="protein sequence ID" value="CAK79759.1"/>
    <property type="molecule type" value="Genomic_DNA"/>
</dbReference>